<comment type="subcellular location">
    <subcellularLocation>
        <location evidence="1 5 6">Nucleus</location>
    </subcellularLocation>
</comment>
<dbReference type="GO" id="GO:0048666">
    <property type="term" value="P:neuron development"/>
    <property type="evidence" value="ECO:0000318"/>
    <property type="project" value="GO_Central"/>
</dbReference>
<dbReference type="InterPro" id="IPR017970">
    <property type="entry name" value="Homeobox_CS"/>
</dbReference>
<evidence type="ECO:0000259" key="8">
    <source>
        <dbReference type="PROSITE" id="PS50071"/>
    </source>
</evidence>
<evidence type="ECO:0000256" key="5">
    <source>
        <dbReference type="PROSITE-ProRule" id="PRU00108"/>
    </source>
</evidence>
<feature type="compositionally biased region" description="Basic and acidic residues" evidence="7">
    <location>
        <begin position="111"/>
        <end position="120"/>
    </location>
</feature>
<keyword evidence="2 5" id="KW-0238">DNA-binding</keyword>
<dbReference type="GO" id="GO:0000977">
    <property type="term" value="F:RNA polymerase II transcription regulatory region sequence-specific DNA binding"/>
    <property type="evidence" value="ECO:0000318"/>
    <property type="project" value="GO_Central"/>
</dbReference>
<dbReference type="PANTHER" id="PTHR24329:SF545">
    <property type="entry name" value="HOMEOBOX PROTEIN ESX1"/>
    <property type="match status" value="1"/>
</dbReference>
<evidence type="ECO:0000256" key="4">
    <source>
        <dbReference type="ARBA" id="ARBA00023242"/>
    </source>
</evidence>
<evidence type="ECO:0000256" key="1">
    <source>
        <dbReference type="ARBA" id="ARBA00004123"/>
    </source>
</evidence>
<feature type="region of interest" description="Disordered" evidence="7">
    <location>
        <begin position="75"/>
        <end position="128"/>
    </location>
</feature>
<keyword evidence="4 5" id="KW-0539">Nucleus</keyword>
<dbReference type="GO" id="GO:0016607">
    <property type="term" value="C:nuclear speck"/>
    <property type="evidence" value="ECO:0007669"/>
    <property type="project" value="Ensembl"/>
</dbReference>
<accession>A0A2I3TTD7</accession>
<dbReference type="GO" id="GO:0001227">
    <property type="term" value="F:DNA-binding transcription repressor activity, RNA polymerase II-specific"/>
    <property type="evidence" value="ECO:0007669"/>
    <property type="project" value="Ensembl"/>
</dbReference>
<dbReference type="VGNC" id="VGNC:1390">
    <property type="gene designation" value="ESX1"/>
</dbReference>
<keyword evidence="10" id="KW-1185">Reference proteome</keyword>
<dbReference type="OMA" id="FDEAQYP"/>
<evidence type="ECO:0000256" key="2">
    <source>
        <dbReference type="ARBA" id="ARBA00023125"/>
    </source>
</evidence>
<dbReference type="AlphaFoldDB" id="A0A2I3TTD7"/>
<dbReference type="GeneTree" id="ENSGT00940000163297"/>
<sequence>MVSAWTGTGAFANSKRGIFPWERQADGTLRGCRSCSSIAGPLPPPAHAPWAPTPWCLFCFPPFPDEKLTVTSLMARGGEDEENTRSKPEYGTEAENNVGTEGSVPSDDQDREGGGGHEPEQQQEEPPLLELKQEQEEPPLLELKQEQEEPPQATVEGPQPAEGPQTAEGPQPPERKRRRRTAFTQFQLQELENFFDESQYPDVVARERLAARLNLTEDRVQVWFQNRRAKWKRNQRVLMLRNTATADLAHPLDMFLVEAYYAAPALDPALCVHLMPEVPRPPVLPVPPMPPMVPMQPRPPIAPMPPMAPVPPGPHMAPVPPWPRMAPVPPWPPMAPVPPWPPMAPVPPWPPMAPVPPGPPMAPVPPWPPMAPVPPGPPMAPVPPWPPMAPVPPGPPMAPMPPRPHVPHTGLAPVHITWAPVINSYYACPFF</sequence>
<dbReference type="Proteomes" id="UP000002277">
    <property type="component" value="Chromosome X"/>
</dbReference>
<evidence type="ECO:0000256" key="7">
    <source>
        <dbReference type="SAM" id="MobiDB-lite"/>
    </source>
</evidence>
<dbReference type="PANTHER" id="PTHR24329">
    <property type="entry name" value="HOMEOBOX PROTEIN ARISTALESS"/>
    <property type="match status" value="1"/>
</dbReference>
<organism evidence="9 10">
    <name type="scientific">Pan troglodytes</name>
    <name type="common">Chimpanzee</name>
    <dbReference type="NCBI Taxonomy" id="9598"/>
    <lineage>
        <taxon>Eukaryota</taxon>
        <taxon>Metazoa</taxon>
        <taxon>Chordata</taxon>
        <taxon>Craniata</taxon>
        <taxon>Vertebrata</taxon>
        <taxon>Euteleostomi</taxon>
        <taxon>Mammalia</taxon>
        <taxon>Eutheria</taxon>
        <taxon>Euarchontoglires</taxon>
        <taxon>Primates</taxon>
        <taxon>Haplorrhini</taxon>
        <taxon>Catarrhini</taxon>
        <taxon>Hominidae</taxon>
        <taxon>Pan</taxon>
    </lineage>
</organism>
<dbReference type="GO" id="GO:0051726">
    <property type="term" value="P:regulation of cell cycle"/>
    <property type="evidence" value="ECO:0007669"/>
    <property type="project" value="Ensembl"/>
</dbReference>
<dbReference type="InterPro" id="IPR009057">
    <property type="entry name" value="Homeodomain-like_sf"/>
</dbReference>
<dbReference type="FunFam" id="1.10.10.60:FF:000361">
    <property type="entry name" value="ESX homeobox 1"/>
    <property type="match status" value="1"/>
</dbReference>
<dbReference type="InterPro" id="IPR050649">
    <property type="entry name" value="Paired_Homeobox_TFs"/>
</dbReference>
<dbReference type="GO" id="GO:0005737">
    <property type="term" value="C:cytoplasm"/>
    <property type="evidence" value="ECO:0007669"/>
    <property type="project" value="Ensembl"/>
</dbReference>
<reference evidence="9 10" key="1">
    <citation type="journal article" date="2005" name="Nature">
        <title>Initial sequence of the chimpanzee genome and comparison with the human genome.</title>
        <authorList>
            <consortium name="Chimpanzee sequencing and analysis consortium"/>
        </authorList>
    </citation>
    <scope>NUCLEOTIDE SEQUENCE [LARGE SCALE GENOMIC DNA]</scope>
</reference>
<dbReference type="GO" id="GO:0000981">
    <property type="term" value="F:DNA-binding transcription factor activity, RNA polymerase II-specific"/>
    <property type="evidence" value="ECO:0000318"/>
    <property type="project" value="GO_Central"/>
</dbReference>
<dbReference type="PROSITE" id="PS50071">
    <property type="entry name" value="HOMEOBOX_2"/>
    <property type="match status" value="1"/>
</dbReference>
<name>A0A2I3TTD7_PANTR</name>
<evidence type="ECO:0000256" key="3">
    <source>
        <dbReference type="ARBA" id="ARBA00023155"/>
    </source>
</evidence>
<feature type="region of interest" description="Disordered" evidence="7">
    <location>
        <begin position="146"/>
        <end position="179"/>
    </location>
</feature>
<dbReference type="FunCoup" id="A0A2I3TTD7">
    <property type="interactions" value="61"/>
</dbReference>
<proteinExistence type="predicted"/>
<dbReference type="Ensembl" id="ENSPTRT00000100932.1">
    <property type="protein sequence ID" value="ENSPTRP00000092491.1"/>
    <property type="gene ID" value="ENSPTRG00000022139.4"/>
</dbReference>
<dbReference type="Bgee" id="ENSPTRG00000022139">
    <property type="expression patterns" value="Expressed in testis"/>
</dbReference>
<dbReference type="Pfam" id="PF00046">
    <property type="entry name" value="Homeodomain"/>
    <property type="match status" value="1"/>
</dbReference>
<dbReference type="InParanoid" id="A0A2I3TTD7"/>
<dbReference type="GO" id="GO:0006357">
    <property type="term" value="P:regulation of transcription by RNA polymerase II"/>
    <property type="evidence" value="ECO:0000318"/>
    <property type="project" value="GO_Central"/>
</dbReference>
<dbReference type="GO" id="GO:0005634">
    <property type="term" value="C:nucleus"/>
    <property type="evidence" value="ECO:0000318"/>
    <property type="project" value="GO_Central"/>
</dbReference>
<evidence type="ECO:0000256" key="6">
    <source>
        <dbReference type="RuleBase" id="RU000682"/>
    </source>
</evidence>
<reference evidence="9" key="2">
    <citation type="submission" date="2025-08" db="UniProtKB">
        <authorList>
            <consortium name="Ensembl"/>
        </authorList>
    </citation>
    <scope>IDENTIFICATION</scope>
</reference>
<evidence type="ECO:0000313" key="11">
    <source>
        <dbReference type="VGNC" id="VGNC:1390"/>
    </source>
</evidence>
<dbReference type="InterPro" id="IPR001356">
    <property type="entry name" value="HD"/>
</dbReference>
<keyword evidence="3 5" id="KW-0371">Homeobox</keyword>
<protein>
    <submittedName>
        <fullName evidence="9">ESX homeobox 1</fullName>
    </submittedName>
</protein>
<evidence type="ECO:0000313" key="9">
    <source>
        <dbReference type="Ensembl" id="ENSPTRP00000092491.1"/>
    </source>
</evidence>
<reference evidence="9" key="3">
    <citation type="submission" date="2025-09" db="UniProtKB">
        <authorList>
            <consortium name="Ensembl"/>
        </authorList>
    </citation>
    <scope>IDENTIFICATION</scope>
</reference>
<feature type="domain" description="Homeobox" evidence="8">
    <location>
        <begin position="174"/>
        <end position="234"/>
    </location>
</feature>
<dbReference type="Gene3D" id="1.10.10.60">
    <property type="entry name" value="Homeodomain-like"/>
    <property type="match status" value="1"/>
</dbReference>
<feature type="DNA-binding region" description="Homeobox" evidence="5">
    <location>
        <begin position="176"/>
        <end position="235"/>
    </location>
</feature>
<dbReference type="PROSITE" id="PS00027">
    <property type="entry name" value="HOMEOBOX_1"/>
    <property type="match status" value="1"/>
</dbReference>
<gene>
    <name evidence="9 11" type="primary">ESX1</name>
</gene>
<dbReference type="SUPFAM" id="SSF46689">
    <property type="entry name" value="Homeodomain-like"/>
    <property type="match status" value="1"/>
</dbReference>
<dbReference type="CDD" id="cd00086">
    <property type="entry name" value="homeodomain"/>
    <property type="match status" value="1"/>
</dbReference>
<dbReference type="SMART" id="SM00389">
    <property type="entry name" value="HOX"/>
    <property type="match status" value="1"/>
</dbReference>
<dbReference type="EMBL" id="AC191967">
    <property type="status" value="NOT_ANNOTATED_CDS"/>
    <property type="molecule type" value="Genomic_DNA"/>
</dbReference>
<evidence type="ECO:0000313" key="10">
    <source>
        <dbReference type="Proteomes" id="UP000002277"/>
    </source>
</evidence>